<dbReference type="Pfam" id="PF25597">
    <property type="entry name" value="SH3_retrovirus"/>
    <property type="match status" value="1"/>
</dbReference>
<dbReference type="AlphaFoldDB" id="A0A438I752"/>
<dbReference type="Pfam" id="PF07727">
    <property type="entry name" value="RVT_2"/>
    <property type="match status" value="1"/>
</dbReference>
<dbReference type="InterPro" id="IPR012337">
    <property type="entry name" value="RNaseH-like_sf"/>
</dbReference>
<proteinExistence type="predicted"/>
<dbReference type="Proteomes" id="UP000288805">
    <property type="component" value="Unassembled WGS sequence"/>
</dbReference>
<dbReference type="InterPro" id="IPR013103">
    <property type="entry name" value="RVT_2"/>
</dbReference>
<name>A0A438I752_VITVI</name>
<protein>
    <submittedName>
        <fullName evidence="4">Retrovirus-related Pol polyprotein from transposon RE1</fullName>
    </submittedName>
</protein>
<sequence length="557" mass="61879">MLPRVGYHYSERTHCHIVETGLILLSHASLPNTFWPHAFATVVYLINRLPTTTLNLSSPFELFFHKSPNYSRLKVFGCLCYTWLHPYTSHKLTQRSKPCVFLGHSLSQSAYLCFDPSTLKIYVSRHVQFVESVFPYTSLHTTLPRPNSTTISTWIHPVLSVSTPTSSQQEAITPSTASSQGLPLFETTSPSAAPSSQQASSAPNHLLNLPLQPSNHKSQYKARLAAKGFHQRPGVDYHETFSPVVKPATVTLVLSIGLSMASNKLPELGITSYVSFYSLPDSRTHTQIHLSLFFTAATVSYLGPLSYFLGVEVEVVPHHLGILLSQRRYIQDLLKRTNMADAKPILTPLPTSSAAISLTSSTPLSDSTPYCAAVGSLQYLSLTHPDISFAVNRMAQFMHQPTSEHWVLVDNKYDYSSTTYLVYLGRNLVFWSSKKQQTVARSSTEVEYRSVAATAVELHWVGSLLSDLGISLTTSPVVYCDNVGATQLSSNPIFHSRMKHVAIDYHFIRDQVQTGLLRVAHVSSADQLADLLTKPLPTSQFLLLWDKIGDYYSKSAI</sequence>
<dbReference type="EMBL" id="QGNW01000137">
    <property type="protein sequence ID" value="RVW92479.1"/>
    <property type="molecule type" value="Genomic_DNA"/>
</dbReference>
<dbReference type="PANTHER" id="PTHR11439">
    <property type="entry name" value="GAG-POL-RELATED RETROTRANSPOSON"/>
    <property type="match status" value="1"/>
</dbReference>
<comment type="caution">
    <text evidence="4">The sequence shown here is derived from an EMBL/GenBank/DDBJ whole genome shotgun (WGS) entry which is preliminary data.</text>
</comment>
<evidence type="ECO:0000313" key="4">
    <source>
        <dbReference type="EMBL" id="RVW92479.1"/>
    </source>
</evidence>
<feature type="domain" description="Reverse transcriptase Ty1/copia-type" evidence="2">
    <location>
        <begin position="216"/>
        <end position="257"/>
    </location>
</feature>
<organism evidence="4 5">
    <name type="scientific">Vitis vinifera</name>
    <name type="common">Grape</name>
    <dbReference type="NCBI Taxonomy" id="29760"/>
    <lineage>
        <taxon>Eukaryota</taxon>
        <taxon>Viridiplantae</taxon>
        <taxon>Streptophyta</taxon>
        <taxon>Embryophyta</taxon>
        <taxon>Tracheophyta</taxon>
        <taxon>Spermatophyta</taxon>
        <taxon>Magnoliopsida</taxon>
        <taxon>eudicotyledons</taxon>
        <taxon>Gunneridae</taxon>
        <taxon>Pentapetalae</taxon>
        <taxon>rosids</taxon>
        <taxon>Vitales</taxon>
        <taxon>Vitaceae</taxon>
        <taxon>Viteae</taxon>
        <taxon>Vitis</taxon>
    </lineage>
</organism>
<gene>
    <name evidence="4" type="primary">RE1_1955</name>
    <name evidence="4" type="ORF">CK203_042676</name>
</gene>
<dbReference type="PANTHER" id="PTHR11439:SF500">
    <property type="entry name" value="RNA-DIRECTED DNA POLYMERASE"/>
    <property type="match status" value="1"/>
</dbReference>
<dbReference type="InterPro" id="IPR057670">
    <property type="entry name" value="SH3_retrovirus"/>
</dbReference>
<dbReference type="InterPro" id="IPR043502">
    <property type="entry name" value="DNA/RNA_pol_sf"/>
</dbReference>
<dbReference type="SUPFAM" id="SSF53098">
    <property type="entry name" value="Ribonuclease H-like"/>
    <property type="match status" value="1"/>
</dbReference>
<evidence type="ECO:0000256" key="1">
    <source>
        <dbReference type="SAM" id="MobiDB-lite"/>
    </source>
</evidence>
<dbReference type="SUPFAM" id="SSF56672">
    <property type="entry name" value="DNA/RNA polymerases"/>
    <property type="match status" value="1"/>
</dbReference>
<feature type="domain" description="Retroviral polymerase SH3-like" evidence="3">
    <location>
        <begin position="78"/>
        <end position="138"/>
    </location>
</feature>
<feature type="compositionally biased region" description="Low complexity" evidence="1">
    <location>
        <begin position="189"/>
        <end position="203"/>
    </location>
</feature>
<feature type="region of interest" description="Disordered" evidence="1">
    <location>
        <begin position="166"/>
        <end position="208"/>
    </location>
</feature>
<feature type="compositionally biased region" description="Polar residues" evidence="1">
    <location>
        <begin position="166"/>
        <end position="181"/>
    </location>
</feature>
<accession>A0A438I752</accession>
<evidence type="ECO:0000313" key="5">
    <source>
        <dbReference type="Proteomes" id="UP000288805"/>
    </source>
</evidence>
<reference evidence="4 5" key="1">
    <citation type="journal article" date="2018" name="PLoS Genet.">
        <title>Population sequencing reveals clonal diversity and ancestral inbreeding in the grapevine cultivar Chardonnay.</title>
        <authorList>
            <person name="Roach M.J."/>
            <person name="Johnson D.L."/>
            <person name="Bohlmann J."/>
            <person name="van Vuuren H.J."/>
            <person name="Jones S.J."/>
            <person name="Pretorius I.S."/>
            <person name="Schmidt S.A."/>
            <person name="Borneman A.R."/>
        </authorList>
    </citation>
    <scope>NUCLEOTIDE SEQUENCE [LARGE SCALE GENOMIC DNA]</scope>
    <source>
        <strain evidence="5">cv. Chardonnay</strain>
        <tissue evidence="4">Leaf</tissue>
    </source>
</reference>
<dbReference type="CDD" id="cd09272">
    <property type="entry name" value="RNase_HI_RT_Ty1"/>
    <property type="match status" value="1"/>
</dbReference>
<evidence type="ECO:0000259" key="2">
    <source>
        <dbReference type="Pfam" id="PF07727"/>
    </source>
</evidence>
<evidence type="ECO:0000259" key="3">
    <source>
        <dbReference type="Pfam" id="PF25597"/>
    </source>
</evidence>